<dbReference type="AlphaFoldDB" id="A0A840BVX9"/>
<dbReference type="InterPro" id="IPR005493">
    <property type="entry name" value="RraA/RraA-like"/>
</dbReference>
<proteinExistence type="predicted"/>
<dbReference type="EMBL" id="JACIEN010000002">
    <property type="protein sequence ID" value="MBB4017515.1"/>
    <property type="molecule type" value="Genomic_DNA"/>
</dbReference>
<dbReference type="Proteomes" id="UP000577362">
    <property type="component" value="Unassembled WGS sequence"/>
</dbReference>
<dbReference type="PANTHER" id="PTHR33254:SF4">
    <property type="entry name" value="4-HYDROXY-4-METHYL-2-OXOGLUTARATE ALDOLASE 3-RELATED"/>
    <property type="match status" value="1"/>
</dbReference>
<feature type="binding site" evidence="5">
    <location>
        <position position="118"/>
    </location>
    <ligand>
        <name>Mg(2+)</name>
        <dbReference type="ChEBI" id="CHEBI:18420"/>
    </ligand>
</feature>
<reference evidence="6 7" key="1">
    <citation type="submission" date="2020-08" db="EMBL/GenBank/DDBJ databases">
        <title>Genomic Encyclopedia of Type Strains, Phase IV (KMG-IV): sequencing the most valuable type-strain genomes for metagenomic binning, comparative biology and taxonomic classification.</title>
        <authorList>
            <person name="Goeker M."/>
        </authorList>
    </citation>
    <scope>NUCLEOTIDE SEQUENCE [LARGE SCALE GENOMIC DNA]</scope>
    <source>
        <strain evidence="6 7">DSM 103737</strain>
    </source>
</reference>
<comment type="cofactor">
    <cofactor evidence="5">
        <name>Mg(2+)</name>
        <dbReference type="ChEBI" id="CHEBI:18420"/>
    </cofactor>
</comment>
<protein>
    <recommendedName>
        <fullName evidence="2">Putative 4-hydroxy-4-methyl-2-oxoglutarate aldolase</fullName>
    </recommendedName>
    <alternativeName>
        <fullName evidence="3">Regulator of ribonuclease activity homolog</fullName>
    </alternativeName>
    <alternativeName>
        <fullName evidence="4">RraA-like protein</fullName>
    </alternativeName>
</protein>
<sequence>MHDPLLDRLRNLETGQVSDVLDEAGLPNHALASALVPLAPGQRFAGRAACLRGERNVAGRAQASAAPADTFERVAKPGTVVVIEAGGFQGGALLGGFVALSLQRGGCVGLVTDGAIRDANEIRDLGFPCVVGAVTPVNGARRWRLSEVDVPVCLPGQSDGPVRVSPGDYILADGDGAVAIPAGVAEQIIADAEELQRIERRIGEEMRAGGSRTAVFKANPRFDHVRPARG</sequence>
<evidence type="ECO:0000256" key="4">
    <source>
        <dbReference type="ARBA" id="ARBA00030169"/>
    </source>
</evidence>
<evidence type="ECO:0000256" key="2">
    <source>
        <dbReference type="ARBA" id="ARBA00016549"/>
    </source>
</evidence>
<comment type="caution">
    <text evidence="6">The sequence shown here is derived from an EMBL/GenBank/DDBJ whole genome shotgun (WGS) entry which is preliminary data.</text>
</comment>
<evidence type="ECO:0000256" key="5">
    <source>
        <dbReference type="PIRSR" id="PIRSR605493-1"/>
    </source>
</evidence>
<evidence type="ECO:0000256" key="1">
    <source>
        <dbReference type="ARBA" id="ARBA00001968"/>
    </source>
</evidence>
<dbReference type="Pfam" id="PF03737">
    <property type="entry name" value="RraA-like"/>
    <property type="match status" value="1"/>
</dbReference>
<evidence type="ECO:0000256" key="3">
    <source>
        <dbReference type="ARBA" id="ARBA00029596"/>
    </source>
</evidence>
<name>A0A840BVX9_9HYPH</name>
<keyword evidence="7" id="KW-1185">Reference proteome</keyword>
<dbReference type="Gene3D" id="3.50.30.40">
    <property type="entry name" value="Ribonuclease E inhibitor RraA/RraA-like"/>
    <property type="match status" value="1"/>
</dbReference>
<evidence type="ECO:0000313" key="6">
    <source>
        <dbReference type="EMBL" id="MBB4017515.1"/>
    </source>
</evidence>
<dbReference type="GO" id="GO:0046872">
    <property type="term" value="F:metal ion binding"/>
    <property type="evidence" value="ECO:0007669"/>
    <property type="project" value="UniProtKB-KW"/>
</dbReference>
<gene>
    <name evidence="6" type="ORF">GGR16_002544</name>
</gene>
<dbReference type="RefSeq" id="WP_183316824.1">
    <property type="nucleotide sequence ID" value="NZ_JACIEN010000002.1"/>
</dbReference>
<dbReference type="InterPro" id="IPR036704">
    <property type="entry name" value="RraA/RraA-like_sf"/>
</dbReference>
<dbReference type="PANTHER" id="PTHR33254">
    <property type="entry name" value="4-HYDROXY-4-METHYL-2-OXOGLUTARATE ALDOLASE 3-RELATED"/>
    <property type="match status" value="1"/>
</dbReference>
<feature type="binding site" evidence="5">
    <location>
        <begin position="95"/>
        <end position="98"/>
    </location>
    <ligand>
        <name>substrate</name>
    </ligand>
</feature>
<accession>A0A840BVX9</accession>
<organism evidence="6 7">
    <name type="scientific">Chelatococcus caeni</name>
    <dbReference type="NCBI Taxonomy" id="1348468"/>
    <lineage>
        <taxon>Bacteria</taxon>
        <taxon>Pseudomonadati</taxon>
        <taxon>Pseudomonadota</taxon>
        <taxon>Alphaproteobacteria</taxon>
        <taxon>Hyphomicrobiales</taxon>
        <taxon>Chelatococcaceae</taxon>
        <taxon>Chelatococcus</taxon>
    </lineage>
</organism>
<keyword evidence="5" id="KW-0479">Metal-binding</keyword>
<keyword evidence="5" id="KW-0460">Magnesium</keyword>
<evidence type="ECO:0000313" key="7">
    <source>
        <dbReference type="Proteomes" id="UP000577362"/>
    </source>
</evidence>
<feature type="binding site" evidence="5">
    <location>
        <position position="117"/>
    </location>
    <ligand>
        <name>substrate</name>
    </ligand>
</feature>
<comment type="cofactor">
    <cofactor evidence="1">
        <name>a divalent metal cation</name>
        <dbReference type="ChEBI" id="CHEBI:60240"/>
    </cofactor>
</comment>
<dbReference type="CDD" id="cd16841">
    <property type="entry name" value="RraA_family"/>
    <property type="match status" value="1"/>
</dbReference>
<dbReference type="SUPFAM" id="SSF89562">
    <property type="entry name" value="RraA-like"/>
    <property type="match status" value="1"/>
</dbReference>